<keyword evidence="3 6" id="KW-1133">Transmembrane helix</keyword>
<dbReference type="InterPro" id="IPR049326">
    <property type="entry name" value="Rhodopsin_dom_fungi"/>
</dbReference>
<comment type="subcellular location">
    <subcellularLocation>
        <location evidence="1">Membrane</location>
        <topology evidence="1">Multi-pass membrane protein</topology>
    </subcellularLocation>
</comment>
<keyword evidence="4 6" id="KW-0472">Membrane</keyword>
<feature type="transmembrane region" description="Helical" evidence="6">
    <location>
        <begin position="23"/>
        <end position="45"/>
    </location>
</feature>
<evidence type="ECO:0000256" key="3">
    <source>
        <dbReference type="ARBA" id="ARBA00022989"/>
    </source>
</evidence>
<proteinExistence type="inferred from homology"/>
<comment type="similarity">
    <text evidence="5">Belongs to the SAT4 family.</text>
</comment>
<evidence type="ECO:0000256" key="5">
    <source>
        <dbReference type="ARBA" id="ARBA00038359"/>
    </source>
</evidence>
<dbReference type="EMBL" id="MU006777">
    <property type="protein sequence ID" value="KAF2645719.1"/>
    <property type="molecule type" value="Genomic_DNA"/>
</dbReference>
<dbReference type="Proteomes" id="UP000799753">
    <property type="component" value="Unassembled WGS sequence"/>
</dbReference>
<dbReference type="InterPro" id="IPR052337">
    <property type="entry name" value="SAT4-like"/>
</dbReference>
<dbReference type="Pfam" id="PF20684">
    <property type="entry name" value="Fung_rhodopsin"/>
    <property type="match status" value="1"/>
</dbReference>
<keyword evidence="9" id="KW-1185">Reference proteome</keyword>
<protein>
    <recommendedName>
        <fullName evidence="7">Rhodopsin domain-containing protein</fullName>
    </recommendedName>
</protein>
<reference evidence="8" key="1">
    <citation type="journal article" date="2020" name="Stud. Mycol.">
        <title>101 Dothideomycetes genomes: a test case for predicting lifestyles and emergence of pathogens.</title>
        <authorList>
            <person name="Haridas S."/>
            <person name="Albert R."/>
            <person name="Binder M."/>
            <person name="Bloem J."/>
            <person name="Labutti K."/>
            <person name="Salamov A."/>
            <person name="Andreopoulos B."/>
            <person name="Baker S."/>
            <person name="Barry K."/>
            <person name="Bills G."/>
            <person name="Bluhm B."/>
            <person name="Cannon C."/>
            <person name="Castanera R."/>
            <person name="Culley D."/>
            <person name="Daum C."/>
            <person name="Ezra D."/>
            <person name="Gonzalez J."/>
            <person name="Henrissat B."/>
            <person name="Kuo A."/>
            <person name="Liang C."/>
            <person name="Lipzen A."/>
            <person name="Lutzoni F."/>
            <person name="Magnuson J."/>
            <person name="Mondo S."/>
            <person name="Nolan M."/>
            <person name="Ohm R."/>
            <person name="Pangilinan J."/>
            <person name="Park H.-J."/>
            <person name="Ramirez L."/>
            <person name="Alfaro M."/>
            <person name="Sun H."/>
            <person name="Tritt A."/>
            <person name="Yoshinaga Y."/>
            <person name="Zwiers L.-H."/>
            <person name="Turgeon B."/>
            <person name="Goodwin S."/>
            <person name="Spatafora J."/>
            <person name="Crous P."/>
            <person name="Grigoriev I."/>
        </authorList>
    </citation>
    <scope>NUCLEOTIDE SEQUENCE</scope>
    <source>
        <strain evidence="8">CBS 473.64</strain>
    </source>
</reference>
<dbReference type="PANTHER" id="PTHR33048">
    <property type="entry name" value="PTH11-LIKE INTEGRAL MEMBRANE PROTEIN (AFU_ORTHOLOGUE AFUA_5G11245)"/>
    <property type="match status" value="1"/>
</dbReference>
<sequence>MKHPTPAQISYMRAHIDDDRRPWLIGTNVTFVVMAVISVCMRFWARKKIGVWLGIDDWLICGAAFCIICHGSFVISTIQYGMGRHVILAANARMMAVTNLVAMTFYNVCLTLTKLSILALYARMFRRANS</sequence>
<dbReference type="GO" id="GO:0016020">
    <property type="term" value="C:membrane"/>
    <property type="evidence" value="ECO:0007669"/>
    <property type="project" value="UniProtKB-SubCell"/>
</dbReference>
<evidence type="ECO:0000256" key="4">
    <source>
        <dbReference type="ARBA" id="ARBA00023136"/>
    </source>
</evidence>
<evidence type="ECO:0000259" key="7">
    <source>
        <dbReference type="Pfam" id="PF20684"/>
    </source>
</evidence>
<name>A0A6A6SD62_9PLEO</name>
<evidence type="ECO:0000256" key="2">
    <source>
        <dbReference type="ARBA" id="ARBA00022692"/>
    </source>
</evidence>
<dbReference type="PANTHER" id="PTHR33048:SF47">
    <property type="entry name" value="INTEGRAL MEMBRANE PROTEIN-RELATED"/>
    <property type="match status" value="1"/>
</dbReference>
<evidence type="ECO:0000256" key="6">
    <source>
        <dbReference type="SAM" id="Phobius"/>
    </source>
</evidence>
<evidence type="ECO:0000313" key="8">
    <source>
        <dbReference type="EMBL" id="KAF2645719.1"/>
    </source>
</evidence>
<accession>A0A6A6SD62</accession>
<dbReference type="AlphaFoldDB" id="A0A6A6SD62"/>
<evidence type="ECO:0000313" key="9">
    <source>
        <dbReference type="Proteomes" id="UP000799753"/>
    </source>
</evidence>
<evidence type="ECO:0000256" key="1">
    <source>
        <dbReference type="ARBA" id="ARBA00004141"/>
    </source>
</evidence>
<keyword evidence="2 6" id="KW-0812">Transmembrane</keyword>
<gene>
    <name evidence="8" type="ORF">P280DRAFT_513611</name>
</gene>
<feature type="transmembrane region" description="Helical" evidence="6">
    <location>
        <begin position="100"/>
        <end position="122"/>
    </location>
</feature>
<dbReference type="OrthoDB" id="444631at2759"/>
<organism evidence="8 9">
    <name type="scientific">Massarina eburnea CBS 473.64</name>
    <dbReference type="NCBI Taxonomy" id="1395130"/>
    <lineage>
        <taxon>Eukaryota</taxon>
        <taxon>Fungi</taxon>
        <taxon>Dikarya</taxon>
        <taxon>Ascomycota</taxon>
        <taxon>Pezizomycotina</taxon>
        <taxon>Dothideomycetes</taxon>
        <taxon>Pleosporomycetidae</taxon>
        <taxon>Pleosporales</taxon>
        <taxon>Massarineae</taxon>
        <taxon>Massarinaceae</taxon>
        <taxon>Massarina</taxon>
    </lineage>
</organism>
<feature type="transmembrane region" description="Helical" evidence="6">
    <location>
        <begin position="57"/>
        <end position="80"/>
    </location>
</feature>
<feature type="domain" description="Rhodopsin" evidence="7">
    <location>
        <begin position="41"/>
        <end position="127"/>
    </location>
</feature>